<dbReference type="CDD" id="cd05325">
    <property type="entry name" value="carb_red_sniffer_like_SDR_c"/>
    <property type="match status" value="1"/>
</dbReference>
<protein>
    <submittedName>
        <fullName evidence="1">SDR family oxidoreductase</fullName>
    </submittedName>
</protein>
<dbReference type="Pfam" id="PF00106">
    <property type="entry name" value="adh_short"/>
    <property type="match status" value="1"/>
</dbReference>
<accession>A0ABV7GVX7</accession>
<keyword evidence="2" id="KW-1185">Reference proteome</keyword>
<dbReference type="PRINTS" id="PR00081">
    <property type="entry name" value="GDHRDH"/>
</dbReference>
<dbReference type="InterPro" id="IPR052184">
    <property type="entry name" value="SDR_enzymes"/>
</dbReference>
<evidence type="ECO:0000313" key="1">
    <source>
        <dbReference type="EMBL" id="MFC3144516.1"/>
    </source>
</evidence>
<reference evidence="2" key="1">
    <citation type="journal article" date="2019" name="Int. J. Syst. Evol. Microbiol.">
        <title>The Global Catalogue of Microorganisms (GCM) 10K type strain sequencing project: providing services to taxonomists for standard genome sequencing and annotation.</title>
        <authorList>
            <consortium name="The Broad Institute Genomics Platform"/>
            <consortium name="The Broad Institute Genome Sequencing Center for Infectious Disease"/>
            <person name="Wu L."/>
            <person name="Ma J."/>
        </authorList>
    </citation>
    <scope>NUCLEOTIDE SEQUENCE [LARGE SCALE GENOMIC DNA]</scope>
    <source>
        <strain evidence="2">KCTC 52366</strain>
    </source>
</reference>
<comment type="caution">
    <text evidence="1">The sequence shown here is derived from an EMBL/GenBank/DDBJ whole genome shotgun (WGS) entry which is preliminary data.</text>
</comment>
<dbReference type="PANTHER" id="PTHR45458">
    <property type="entry name" value="SHORT-CHAIN DEHYDROGENASE/REDUCTASE SDR"/>
    <property type="match status" value="1"/>
</dbReference>
<name>A0ABV7GVX7_9RHOB</name>
<dbReference type="Gene3D" id="3.40.50.720">
    <property type="entry name" value="NAD(P)-binding Rossmann-like Domain"/>
    <property type="match status" value="1"/>
</dbReference>
<dbReference type="RefSeq" id="WP_275633781.1">
    <property type="nucleotide sequence ID" value="NZ_JARGYD010000006.1"/>
</dbReference>
<dbReference type="Proteomes" id="UP001595632">
    <property type="component" value="Unassembled WGS sequence"/>
</dbReference>
<dbReference type="InterPro" id="IPR036291">
    <property type="entry name" value="NAD(P)-bd_dom_sf"/>
</dbReference>
<proteinExistence type="predicted"/>
<gene>
    <name evidence="1" type="ORF">ACFOGP_17455</name>
</gene>
<evidence type="ECO:0000313" key="2">
    <source>
        <dbReference type="Proteomes" id="UP001595632"/>
    </source>
</evidence>
<dbReference type="InterPro" id="IPR002347">
    <property type="entry name" value="SDR_fam"/>
</dbReference>
<dbReference type="SUPFAM" id="SSF51735">
    <property type="entry name" value="NAD(P)-binding Rossmann-fold domains"/>
    <property type="match status" value="1"/>
</dbReference>
<dbReference type="PANTHER" id="PTHR45458:SF1">
    <property type="entry name" value="SHORT CHAIN DEHYDROGENASE"/>
    <property type="match status" value="1"/>
</dbReference>
<organism evidence="1 2">
    <name type="scientific">Psychromarinibacter halotolerans</name>
    <dbReference type="NCBI Taxonomy" id="1775175"/>
    <lineage>
        <taxon>Bacteria</taxon>
        <taxon>Pseudomonadati</taxon>
        <taxon>Pseudomonadota</taxon>
        <taxon>Alphaproteobacteria</taxon>
        <taxon>Rhodobacterales</taxon>
        <taxon>Paracoccaceae</taxon>
        <taxon>Psychromarinibacter</taxon>
    </lineage>
</organism>
<sequence>MATILISGANRGIGLELARQFAADGWEVIGTARRPEAADALRATGAEVLPLEVTDPASIAALVHSLNGRPIDVLIANAGIAINLEAKPAEVTKDEFLKVVGTNTFGPLALATALKPNLLAGEKRIVTAMSSLMSSIEANDWGKQYSYRASKTGLNAVWRALTLEWEPEGLTCVLLRPGFVATEMTGGQGLAVEESVAGMKRVVEGLTPADAGRIIGYDGLDVPW</sequence>
<dbReference type="EMBL" id="JBHRTB010000010">
    <property type="protein sequence ID" value="MFC3144516.1"/>
    <property type="molecule type" value="Genomic_DNA"/>
</dbReference>